<dbReference type="Proteomes" id="UP000281431">
    <property type="component" value="Unassembled WGS sequence"/>
</dbReference>
<keyword evidence="2" id="KW-1185">Reference proteome</keyword>
<dbReference type="OrthoDB" id="15372at2157"/>
<dbReference type="AlphaFoldDB" id="A0A3N6PGP3"/>
<reference evidence="1 2" key="1">
    <citation type="submission" date="2018-10" db="EMBL/GenBank/DDBJ databases">
        <title>Natrarchaeobius chitinivorans gen. nov., sp. nov., and Natrarchaeobius haloalkaliphilus sp. nov., alkaliphilic, chitin-utilizing haloarchaea from hypersaline alkaline lakes.</title>
        <authorList>
            <person name="Sorokin D.Y."/>
            <person name="Elcheninov A.G."/>
            <person name="Kostrikina N.A."/>
            <person name="Bale N.J."/>
            <person name="Sinninghe Damste J.S."/>
            <person name="Khijniak T.V."/>
            <person name="Kublanov I.V."/>
            <person name="Toshchakov S.V."/>
        </authorList>
    </citation>
    <scope>NUCLEOTIDE SEQUENCE [LARGE SCALE GENOMIC DNA]</scope>
    <source>
        <strain evidence="1 2">AArcht7</strain>
    </source>
</reference>
<dbReference type="EMBL" id="REFZ01000021">
    <property type="protein sequence ID" value="RQG96955.1"/>
    <property type="molecule type" value="Genomic_DNA"/>
</dbReference>
<evidence type="ECO:0000313" key="2">
    <source>
        <dbReference type="Proteomes" id="UP000281431"/>
    </source>
</evidence>
<comment type="caution">
    <text evidence="1">The sequence shown here is derived from an EMBL/GenBank/DDBJ whole genome shotgun (WGS) entry which is preliminary data.</text>
</comment>
<proteinExistence type="predicted"/>
<name>A0A3N6PGP3_NATCH</name>
<sequence length="88" mass="9786">METVVLAAVNRVHHRALIKDELQALVEIDERPIVEGVYDTLLEINVPELFSVVAPPSDRGREKERILPALVRVGRIESETGNMSAGRT</sequence>
<gene>
    <name evidence="1" type="ORF">EA472_19830</name>
</gene>
<evidence type="ECO:0000313" key="1">
    <source>
        <dbReference type="EMBL" id="RQG96955.1"/>
    </source>
</evidence>
<accession>A0A3N6PGP3</accession>
<protein>
    <submittedName>
        <fullName evidence="1">Uncharacterized protein</fullName>
    </submittedName>
</protein>
<organism evidence="1 2">
    <name type="scientific">Natrarchaeobius chitinivorans</name>
    <dbReference type="NCBI Taxonomy" id="1679083"/>
    <lineage>
        <taxon>Archaea</taxon>
        <taxon>Methanobacteriati</taxon>
        <taxon>Methanobacteriota</taxon>
        <taxon>Stenosarchaea group</taxon>
        <taxon>Halobacteria</taxon>
        <taxon>Halobacteriales</taxon>
        <taxon>Natrialbaceae</taxon>
        <taxon>Natrarchaeobius</taxon>
    </lineage>
</organism>